<evidence type="ECO:0000313" key="2">
    <source>
        <dbReference type="Proteomes" id="UP001159363"/>
    </source>
</evidence>
<keyword evidence="2" id="KW-1185">Reference proteome</keyword>
<sequence length="225" mass="24973">MSGLGNNGDAEWTLPVVRPYFIEIPRSLVQVVVYWNMPMHNWLKTWSDQELMAILKVDSRQCRSVNVGGSVPCSGQSPWIGVHTHTPHDGQIEDHDTTQNIVSWQVHSGPIVVTGSETTLLNRDVRASLHNCRTGSGPRTLLNRSWVVNSVTIGGKGSWAAISQGAPQPFACCWPAARAQLCNFPLSTFLHTRLSPVVCGLSTWYTLFQLSIKTPVVPIWSQHYM</sequence>
<reference evidence="1 2" key="1">
    <citation type="submission" date="2023-02" db="EMBL/GenBank/DDBJ databases">
        <title>LHISI_Scaffold_Assembly.</title>
        <authorList>
            <person name="Stuart O.P."/>
            <person name="Cleave R."/>
            <person name="Magrath M.J.L."/>
            <person name="Mikheyev A.S."/>
        </authorList>
    </citation>
    <scope>NUCLEOTIDE SEQUENCE [LARGE SCALE GENOMIC DNA]</scope>
    <source>
        <strain evidence="1">Daus_M_001</strain>
        <tissue evidence="1">Leg muscle</tissue>
    </source>
</reference>
<comment type="caution">
    <text evidence="1">The sequence shown here is derived from an EMBL/GenBank/DDBJ whole genome shotgun (WGS) entry which is preliminary data.</text>
</comment>
<organism evidence="1 2">
    <name type="scientific">Dryococelus australis</name>
    <dbReference type="NCBI Taxonomy" id="614101"/>
    <lineage>
        <taxon>Eukaryota</taxon>
        <taxon>Metazoa</taxon>
        <taxon>Ecdysozoa</taxon>
        <taxon>Arthropoda</taxon>
        <taxon>Hexapoda</taxon>
        <taxon>Insecta</taxon>
        <taxon>Pterygota</taxon>
        <taxon>Neoptera</taxon>
        <taxon>Polyneoptera</taxon>
        <taxon>Phasmatodea</taxon>
        <taxon>Verophasmatodea</taxon>
        <taxon>Anareolatae</taxon>
        <taxon>Phasmatidae</taxon>
        <taxon>Eurycanthinae</taxon>
        <taxon>Dryococelus</taxon>
    </lineage>
</organism>
<gene>
    <name evidence="1" type="ORF">PR048_013751</name>
</gene>
<proteinExistence type="predicted"/>
<dbReference type="Proteomes" id="UP001159363">
    <property type="component" value="Chromosome X"/>
</dbReference>
<name>A0ABQ9HT14_9NEOP</name>
<dbReference type="EMBL" id="JARBHB010000004">
    <property type="protein sequence ID" value="KAJ8887535.1"/>
    <property type="molecule type" value="Genomic_DNA"/>
</dbReference>
<protein>
    <submittedName>
        <fullName evidence="1">Uncharacterized protein</fullName>
    </submittedName>
</protein>
<accession>A0ABQ9HT14</accession>
<evidence type="ECO:0000313" key="1">
    <source>
        <dbReference type="EMBL" id="KAJ8887535.1"/>
    </source>
</evidence>